<dbReference type="AlphaFoldDB" id="A0A5M3ME19"/>
<dbReference type="Proteomes" id="UP000053558">
    <property type="component" value="Unassembled WGS sequence"/>
</dbReference>
<keyword evidence="2" id="KW-1185">Reference proteome</keyword>
<sequence length="311" mass="34077">MCFARWPAGAVGLSAFPFHVGLSPDEQRCARIVRGAQSVPSLEGSCNDRGEEDHAGRNQILENTYASGSLCDRRISLLLLVGVHWFSVPVQTFISVALRSWTTDVHFDAEANKYSIGAEYPASANASQLRESGGRWSGTLHTKLEPTVLACSCVRRCIVLDITSTLRRILVLAHAQIDSGNVERRDPVHYAEERCSVGDLALTGTASSIAHGDVITSTKYIDEAVYPDSGSSVSLTTLIRSQLFAGKVAAQFILRAFHIGEFHLVEMLEIRVSFQGTKVEYVKPALRTNWQNLCNVVGGNLGRLWLLSFLL</sequence>
<protein>
    <submittedName>
        <fullName evidence="1">Uncharacterized protein</fullName>
    </submittedName>
</protein>
<proteinExistence type="predicted"/>
<evidence type="ECO:0000313" key="2">
    <source>
        <dbReference type="Proteomes" id="UP000053558"/>
    </source>
</evidence>
<dbReference type="RefSeq" id="XP_007772446.1">
    <property type="nucleotide sequence ID" value="XM_007774256.1"/>
</dbReference>
<comment type="caution">
    <text evidence="1">The sequence shown here is derived from an EMBL/GenBank/DDBJ whole genome shotgun (WGS) entry which is preliminary data.</text>
</comment>
<dbReference type="KEGG" id="cput:CONPUDRAFT_76058"/>
<name>A0A5M3ME19_CONPW</name>
<reference evidence="2" key="1">
    <citation type="journal article" date="2012" name="Science">
        <title>The Paleozoic origin of enzymatic lignin decomposition reconstructed from 31 fungal genomes.</title>
        <authorList>
            <person name="Floudas D."/>
            <person name="Binder M."/>
            <person name="Riley R."/>
            <person name="Barry K."/>
            <person name="Blanchette R.A."/>
            <person name="Henrissat B."/>
            <person name="Martinez A.T."/>
            <person name="Otillar R."/>
            <person name="Spatafora J.W."/>
            <person name="Yadav J.S."/>
            <person name="Aerts A."/>
            <person name="Benoit I."/>
            <person name="Boyd A."/>
            <person name="Carlson A."/>
            <person name="Copeland A."/>
            <person name="Coutinho P.M."/>
            <person name="de Vries R.P."/>
            <person name="Ferreira P."/>
            <person name="Findley K."/>
            <person name="Foster B."/>
            <person name="Gaskell J."/>
            <person name="Glotzer D."/>
            <person name="Gorecki P."/>
            <person name="Heitman J."/>
            <person name="Hesse C."/>
            <person name="Hori C."/>
            <person name="Igarashi K."/>
            <person name="Jurgens J.A."/>
            <person name="Kallen N."/>
            <person name="Kersten P."/>
            <person name="Kohler A."/>
            <person name="Kuees U."/>
            <person name="Kumar T.K.A."/>
            <person name="Kuo A."/>
            <person name="LaButti K."/>
            <person name="Larrondo L.F."/>
            <person name="Lindquist E."/>
            <person name="Ling A."/>
            <person name="Lombard V."/>
            <person name="Lucas S."/>
            <person name="Lundell T."/>
            <person name="Martin R."/>
            <person name="McLaughlin D.J."/>
            <person name="Morgenstern I."/>
            <person name="Morin E."/>
            <person name="Murat C."/>
            <person name="Nagy L.G."/>
            <person name="Nolan M."/>
            <person name="Ohm R.A."/>
            <person name="Patyshakuliyeva A."/>
            <person name="Rokas A."/>
            <person name="Ruiz-Duenas F.J."/>
            <person name="Sabat G."/>
            <person name="Salamov A."/>
            <person name="Samejima M."/>
            <person name="Schmutz J."/>
            <person name="Slot J.C."/>
            <person name="St John F."/>
            <person name="Stenlid J."/>
            <person name="Sun H."/>
            <person name="Sun S."/>
            <person name="Syed K."/>
            <person name="Tsang A."/>
            <person name="Wiebenga A."/>
            <person name="Young D."/>
            <person name="Pisabarro A."/>
            <person name="Eastwood D.C."/>
            <person name="Martin F."/>
            <person name="Cullen D."/>
            <person name="Grigoriev I.V."/>
            <person name="Hibbett D.S."/>
        </authorList>
    </citation>
    <scope>NUCLEOTIDE SEQUENCE [LARGE SCALE GENOMIC DNA]</scope>
    <source>
        <strain evidence="2">RWD-64-598 SS2</strain>
    </source>
</reference>
<organism evidence="1 2">
    <name type="scientific">Coniophora puteana (strain RWD-64-598)</name>
    <name type="common">Brown rot fungus</name>
    <dbReference type="NCBI Taxonomy" id="741705"/>
    <lineage>
        <taxon>Eukaryota</taxon>
        <taxon>Fungi</taxon>
        <taxon>Dikarya</taxon>
        <taxon>Basidiomycota</taxon>
        <taxon>Agaricomycotina</taxon>
        <taxon>Agaricomycetes</taxon>
        <taxon>Agaricomycetidae</taxon>
        <taxon>Boletales</taxon>
        <taxon>Coniophorineae</taxon>
        <taxon>Coniophoraceae</taxon>
        <taxon>Coniophora</taxon>
    </lineage>
</organism>
<evidence type="ECO:0000313" key="1">
    <source>
        <dbReference type="EMBL" id="EIW77297.1"/>
    </source>
</evidence>
<dbReference type="EMBL" id="JH711584">
    <property type="protein sequence ID" value="EIW77297.1"/>
    <property type="molecule type" value="Genomic_DNA"/>
</dbReference>
<gene>
    <name evidence="1" type="ORF">CONPUDRAFT_76058</name>
</gene>
<dbReference type="GeneID" id="19209462"/>
<accession>A0A5M3ME19</accession>